<accession>A0A5N5T659</accession>
<dbReference type="EMBL" id="SEYY01013926">
    <property type="protein sequence ID" value="KAB7500450.1"/>
    <property type="molecule type" value="Genomic_DNA"/>
</dbReference>
<sequence length="296" mass="34379">MLHTYNVENGKWFSEKIRSTEARSYVSAVCHNDLVYLLRSYSNEVYVTKPSERINIEYFGSFQNNTENLCIVNDVLFSFSVDDNLKNKPIKDIVNIIEVIPLSQDSHLKYEELSKSQQYLSNEKGFNKGNEAKDDDNIMEIEAASEYLRIEKNKLNVEANHSQHSRQELNEVYLQRKKEYKQFLRTGNYEYAPDLDDQLIQQQQNMQIPQGAHMIPPYQRRTTRSQQEMLMQLSSNQGQESDQLPFHPYPNVFPGPKKGIKIWDSRRADLELSNIIPFMTGSSCHGCSTVFKLTGT</sequence>
<proteinExistence type="predicted"/>
<reference evidence="1 2" key="1">
    <citation type="journal article" date="2019" name="PLoS Biol.">
        <title>Sex chromosomes control vertical transmission of feminizing Wolbachia symbionts in an isopod.</title>
        <authorList>
            <person name="Becking T."/>
            <person name="Chebbi M.A."/>
            <person name="Giraud I."/>
            <person name="Moumen B."/>
            <person name="Laverre T."/>
            <person name="Caubet Y."/>
            <person name="Peccoud J."/>
            <person name="Gilbert C."/>
            <person name="Cordaux R."/>
        </authorList>
    </citation>
    <scope>NUCLEOTIDE SEQUENCE [LARGE SCALE GENOMIC DNA]</scope>
    <source>
        <strain evidence="1">ANa2</strain>
        <tissue evidence="1">Whole body excluding digestive tract and cuticle</tissue>
    </source>
</reference>
<dbReference type="AlphaFoldDB" id="A0A5N5T659"/>
<comment type="caution">
    <text evidence="1">The sequence shown here is derived from an EMBL/GenBank/DDBJ whole genome shotgun (WGS) entry which is preliminary data.</text>
</comment>
<evidence type="ECO:0000313" key="1">
    <source>
        <dbReference type="EMBL" id="KAB7500450.1"/>
    </source>
</evidence>
<name>A0A5N5T659_9CRUS</name>
<protein>
    <submittedName>
        <fullName evidence="1">Uncharacterized protein</fullName>
    </submittedName>
</protein>
<evidence type="ECO:0000313" key="2">
    <source>
        <dbReference type="Proteomes" id="UP000326759"/>
    </source>
</evidence>
<dbReference type="Proteomes" id="UP000326759">
    <property type="component" value="Unassembled WGS sequence"/>
</dbReference>
<organism evidence="1 2">
    <name type="scientific">Armadillidium nasatum</name>
    <dbReference type="NCBI Taxonomy" id="96803"/>
    <lineage>
        <taxon>Eukaryota</taxon>
        <taxon>Metazoa</taxon>
        <taxon>Ecdysozoa</taxon>
        <taxon>Arthropoda</taxon>
        <taxon>Crustacea</taxon>
        <taxon>Multicrustacea</taxon>
        <taxon>Malacostraca</taxon>
        <taxon>Eumalacostraca</taxon>
        <taxon>Peracarida</taxon>
        <taxon>Isopoda</taxon>
        <taxon>Oniscidea</taxon>
        <taxon>Crinocheta</taxon>
        <taxon>Armadillidiidae</taxon>
        <taxon>Armadillidium</taxon>
    </lineage>
</organism>
<gene>
    <name evidence="1" type="ORF">Anas_13480</name>
</gene>
<keyword evidence="2" id="KW-1185">Reference proteome</keyword>